<feature type="region of interest" description="Disordered" evidence="1">
    <location>
        <begin position="146"/>
        <end position="182"/>
    </location>
</feature>
<reference evidence="2" key="1">
    <citation type="journal article" date="2019" name="Environ. Microbiol.">
        <title>Fungal ecological strategies reflected in gene transcription - a case study of two litter decomposers.</title>
        <authorList>
            <person name="Barbi F."/>
            <person name="Kohler A."/>
            <person name="Barry K."/>
            <person name="Baskaran P."/>
            <person name="Daum C."/>
            <person name="Fauchery L."/>
            <person name="Ihrmark K."/>
            <person name="Kuo A."/>
            <person name="LaButti K."/>
            <person name="Lipzen A."/>
            <person name="Morin E."/>
            <person name="Grigoriev I.V."/>
            <person name="Henrissat B."/>
            <person name="Lindahl B."/>
            <person name="Martin F."/>
        </authorList>
    </citation>
    <scope>NUCLEOTIDE SEQUENCE</scope>
    <source>
        <strain evidence="2">JB14</strain>
    </source>
</reference>
<evidence type="ECO:0000256" key="1">
    <source>
        <dbReference type="SAM" id="MobiDB-lite"/>
    </source>
</evidence>
<proteinExistence type="predicted"/>
<dbReference type="EMBL" id="ML769595">
    <property type="protein sequence ID" value="KAE9392469.1"/>
    <property type="molecule type" value="Genomic_DNA"/>
</dbReference>
<feature type="compositionally biased region" description="Polar residues" evidence="1">
    <location>
        <begin position="146"/>
        <end position="170"/>
    </location>
</feature>
<accession>A0A6A4H2M4</accession>
<sequence>MRLRRLGSECKVFDACKSFRTRWLSSSSRVEQNKSSHLCLWKNEALCITYVDNHTRIPNPLLSAYIASEFSNLSKLVIFEGKSQAAAVGAAAPTGQSNHAEPWPGPAATTYYTMWMDGCCCITTSGAYAADEPSVPVELALSRPNSVIQAQGHTTTTADVRGEGSSSSNADALITGTEVPDD</sequence>
<dbReference type="AlphaFoldDB" id="A0A6A4H2M4"/>
<evidence type="ECO:0000313" key="2">
    <source>
        <dbReference type="EMBL" id="KAE9392469.1"/>
    </source>
</evidence>
<organism evidence="2 3">
    <name type="scientific">Gymnopus androsaceus JB14</name>
    <dbReference type="NCBI Taxonomy" id="1447944"/>
    <lineage>
        <taxon>Eukaryota</taxon>
        <taxon>Fungi</taxon>
        <taxon>Dikarya</taxon>
        <taxon>Basidiomycota</taxon>
        <taxon>Agaricomycotina</taxon>
        <taxon>Agaricomycetes</taxon>
        <taxon>Agaricomycetidae</taxon>
        <taxon>Agaricales</taxon>
        <taxon>Marasmiineae</taxon>
        <taxon>Omphalotaceae</taxon>
        <taxon>Gymnopus</taxon>
    </lineage>
</organism>
<keyword evidence="3" id="KW-1185">Reference proteome</keyword>
<dbReference type="Proteomes" id="UP000799118">
    <property type="component" value="Unassembled WGS sequence"/>
</dbReference>
<name>A0A6A4H2M4_9AGAR</name>
<protein>
    <submittedName>
        <fullName evidence="2">Uncharacterized protein</fullName>
    </submittedName>
</protein>
<gene>
    <name evidence="2" type="ORF">BT96DRAFT_1000343</name>
</gene>
<evidence type="ECO:0000313" key="3">
    <source>
        <dbReference type="Proteomes" id="UP000799118"/>
    </source>
</evidence>